<dbReference type="InterPro" id="IPR011009">
    <property type="entry name" value="Kinase-like_dom_sf"/>
</dbReference>
<accession>A0A8H5LZW3</accession>
<keyword evidence="3" id="KW-1185">Reference proteome</keyword>
<dbReference type="AlphaFoldDB" id="A0A8H5LZW3"/>
<dbReference type="PANTHER" id="PTHR37171:SF1">
    <property type="entry name" value="SERINE_THREONINE-PROTEIN KINASE YRZF-RELATED"/>
    <property type="match status" value="1"/>
</dbReference>
<reference evidence="2 3" key="1">
    <citation type="journal article" date="2020" name="ISME J.">
        <title>Uncovering the hidden diversity of litter-decomposition mechanisms in mushroom-forming fungi.</title>
        <authorList>
            <person name="Floudas D."/>
            <person name="Bentzer J."/>
            <person name="Ahren D."/>
            <person name="Johansson T."/>
            <person name="Persson P."/>
            <person name="Tunlid A."/>
        </authorList>
    </citation>
    <scope>NUCLEOTIDE SEQUENCE [LARGE SCALE GENOMIC DNA]</scope>
    <source>
        <strain evidence="2 3">CBS 661.87</strain>
    </source>
</reference>
<protein>
    <submittedName>
        <fullName evidence="2">Uncharacterized protein</fullName>
    </submittedName>
</protein>
<feature type="region of interest" description="Disordered" evidence="1">
    <location>
        <begin position="841"/>
        <end position="893"/>
    </location>
</feature>
<name>A0A8H5LZW3_9AGAR</name>
<dbReference type="EMBL" id="JAACJP010000033">
    <property type="protein sequence ID" value="KAF5375519.1"/>
    <property type="molecule type" value="Genomic_DNA"/>
</dbReference>
<dbReference type="InterPro" id="IPR052396">
    <property type="entry name" value="Meiotic_Drive_Suppr_Kinase"/>
</dbReference>
<evidence type="ECO:0000313" key="3">
    <source>
        <dbReference type="Proteomes" id="UP000565441"/>
    </source>
</evidence>
<feature type="region of interest" description="Disordered" evidence="1">
    <location>
        <begin position="737"/>
        <end position="762"/>
    </location>
</feature>
<proteinExistence type="predicted"/>
<dbReference type="SUPFAM" id="SSF56112">
    <property type="entry name" value="Protein kinase-like (PK-like)"/>
    <property type="match status" value="1"/>
</dbReference>
<sequence length="1001" mass="110292">MPKQTTLVMKTTLPTLSYHPTGILWTDDVHSSAYTSERAYPRTDLANFIPWIGFETEIDQAITARMSAMSITFGAQYDIGSMPKIPQDVSSEEDVRGEAKVQLHDLVVEMLGILGIVGRFMRSDTGNNQIVGEPDFSWLRKPTWLPKVVVEYKTKWAAPLEDLPGYFSKNDRSVLERQSVDAVHQLYGYMTFNDNKYGVLSNMQRAWFFQRVETADFKGKTLQYYGPIEIDSTGAPSMLNPNGLPSMLKAFVGIILLAELTSTWFHTSPTLSKAPPNRYFGTSLTAIRSRDAARQAGGYRSTVVAGSYEILPLDPRLCHFDRTSVRHAPQRGCTVRATLARGVLAGGSLDVFCKVVDLFQRKDSIYALDREVRNYATLHNLQGEVIPRVRGYYDIWGLLRVLALEDVGTAIPETWPLDTQTRRKMTSALARIHSKGYVHGDIARRNFCKKDNVVYLVDLETLAPGSSDERAAELSSINAFEGTPVAGALTGAFNLVLLANGVIHIAARASSIDQASGPSFFRQIFGLSLGFYSIPFGEHIGFQWSFTVFTGICPFILNNKLNPPRPADTLLTAHRLLYRGALSLPDSHLLLDGLTFTARLDSPSKNNQLLQNPLALALESMRGRPSLRFMGVIKLHDGNVWWDESGEIEMDIHPRATLTRIYFENIFCLTPFASTSRSSTSTSPYMSDVGIKVALGDSDGPETTQVVIFARPKGGSPHNDDDGRTLDLIVVRLTPRPLPTQGSSLRLPRPDDPTPRKPPVSYGVEVRGKDGARRELKHMGSIGPLASGRQLKRVASVSNIPAKKKKLVNVSGSVVADLGSGVRLGDAKTAGTKSGLFKIPDIPLRGKSGGKGKGKQVERERDVFGSTEMDERPPPQSGSKGKRKRAMDEDGDQVGGVVEMERANKDAIKRCTLDHLYKAKDPTNTTIDKSHPEFRELFGWISRGVGYALRAHMKVRPVDETQVGQLVRAHMDMYIGGYGGTASGASTSDRAVRDMDVDDVP</sequence>
<gene>
    <name evidence="2" type="ORF">D9615_009168</name>
</gene>
<evidence type="ECO:0000313" key="2">
    <source>
        <dbReference type="EMBL" id="KAF5375519.1"/>
    </source>
</evidence>
<feature type="compositionally biased region" description="Basic and acidic residues" evidence="1">
    <location>
        <begin position="855"/>
        <end position="873"/>
    </location>
</feature>
<dbReference type="Proteomes" id="UP000565441">
    <property type="component" value="Unassembled WGS sequence"/>
</dbReference>
<comment type="caution">
    <text evidence="2">The sequence shown here is derived from an EMBL/GenBank/DDBJ whole genome shotgun (WGS) entry which is preliminary data.</text>
</comment>
<dbReference type="OrthoDB" id="3182995at2759"/>
<organism evidence="2 3">
    <name type="scientific">Tricholomella constricta</name>
    <dbReference type="NCBI Taxonomy" id="117010"/>
    <lineage>
        <taxon>Eukaryota</taxon>
        <taxon>Fungi</taxon>
        <taxon>Dikarya</taxon>
        <taxon>Basidiomycota</taxon>
        <taxon>Agaricomycotina</taxon>
        <taxon>Agaricomycetes</taxon>
        <taxon>Agaricomycetidae</taxon>
        <taxon>Agaricales</taxon>
        <taxon>Tricholomatineae</taxon>
        <taxon>Lyophyllaceae</taxon>
        <taxon>Tricholomella</taxon>
    </lineage>
</organism>
<evidence type="ECO:0000256" key="1">
    <source>
        <dbReference type="SAM" id="MobiDB-lite"/>
    </source>
</evidence>
<dbReference type="PANTHER" id="PTHR37171">
    <property type="entry name" value="SERINE/THREONINE-PROTEIN KINASE YRZF-RELATED"/>
    <property type="match status" value="1"/>
</dbReference>